<name>A0ABS6X4F0_9BACT</name>
<reference evidence="1 2" key="1">
    <citation type="submission" date="2021-07" db="EMBL/GenBank/DDBJ databases">
        <title>Hymenobacter profundi sp. nov., isolated from deep-sea water.</title>
        <authorList>
            <person name="Kim M.K."/>
        </authorList>
    </citation>
    <scope>NUCLEOTIDE SEQUENCE [LARGE SCALE GENOMIC DNA]</scope>
    <source>
        <strain evidence="1 2">M2</strain>
    </source>
</reference>
<protein>
    <submittedName>
        <fullName evidence="1">DUF2513 domain-containing protein</fullName>
    </submittedName>
</protein>
<accession>A0ABS6X4F0</accession>
<keyword evidence="2" id="KW-1185">Reference proteome</keyword>
<organism evidence="1 2">
    <name type="scientific">Hymenobacter profundi</name>
    <dbReference type="NCBI Taxonomy" id="1982110"/>
    <lineage>
        <taxon>Bacteria</taxon>
        <taxon>Pseudomonadati</taxon>
        <taxon>Bacteroidota</taxon>
        <taxon>Cytophagia</taxon>
        <taxon>Cytophagales</taxon>
        <taxon>Hymenobacteraceae</taxon>
        <taxon>Hymenobacter</taxon>
    </lineage>
</organism>
<evidence type="ECO:0000313" key="2">
    <source>
        <dbReference type="Proteomes" id="UP000826188"/>
    </source>
</evidence>
<proteinExistence type="predicted"/>
<dbReference type="Pfam" id="PF10711">
    <property type="entry name" value="DUF2513"/>
    <property type="match status" value="1"/>
</dbReference>
<evidence type="ECO:0000313" key="1">
    <source>
        <dbReference type="EMBL" id="MBW3130722.1"/>
    </source>
</evidence>
<dbReference type="RefSeq" id="WP_219161145.1">
    <property type="nucleotide sequence ID" value="NZ_JAHWGL010000118.1"/>
</dbReference>
<sequence length="124" mass="14578">MRRDIELVKSILEYFEAKTDFHHEEHIVIDGYSSNLIKYHLQIMYEAGFINAEPIQSQKGRLYSLLPFRLTWQGHEFLDTIRSKKTWSRIKSIVQSKGLDLSFEVIKKLADKLTEDDLTKGLFS</sequence>
<dbReference type="Proteomes" id="UP000826188">
    <property type="component" value="Unassembled WGS sequence"/>
</dbReference>
<comment type="caution">
    <text evidence="1">The sequence shown here is derived from an EMBL/GenBank/DDBJ whole genome shotgun (WGS) entry which is preliminary data.</text>
</comment>
<dbReference type="EMBL" id="JAHWGL010000118">
    <property type="protein sequence ID" value="MBW3130722.1"/>
    <property type="molecule type" value="Genomic_DNA"/>
</dbReference>
<dbReference type="InterPro" id="IPR019650">
    <property type="entry name" value="DUF2513"/>
</dbReference>
<gene>
    <name evidence="1" type="ORF">KYK14_19330</name>
</gene>